<proteinExistence type="predicted"/>
<keyword evidence="1" id="KW-0378">Hydrolase</keyword>
<dbReference type="SUPFAM" id="SSF55811">
    <property type="entry name" value="Nudix"/>
    <property type="match status" value="1"/>
</dbReference>
<feature type="domain" description="Nudix hydrolase" evidence="2">
    <location>
        <begin position="41"/>
        <end position="172"/>
    </location>
</feature>
<dbReference type="GO" id="GO:0016787">
    <property type="term" value="F:hydrolase activity"/>
    <property type="evidence" value="ECO:0007669"/>
    <property type="project" value="UniProtKB-KW"/>
</dbReference>
<dbReference type="EMBL" id="MFZO01000020">
    <property type="protein sequence ID" value="OGK24986.1"/>
    <property type="molecule type" value="Genomic_DNA"/>
</dbReference>
<evidence type="ECO:0000313" key="3">
    <source>
        <dbReference type="EMBL" id="OGK24986.1"/>
    </source>
</evidence>
<comment type="caution">
    <text evidence="3">The sequence shown here is derived from an EMBL/GenBank/DDBJ whole genome shotgun (WGS) entry which is preliminary data.</text>
</comment>
<dbReference type="PROSITE" id="PS51462">
    <property type="entry name" value="NUDIX"/>
    <property type="match status" value="1"/>
</dbReference>
<dbReference type="PANTHER" id="PTHR43736">
    <property type="entry name" value="ADP-RIBOSE PYROPHOSPHATASE"/>
    <property type="match status" value="1"/>
</dbReference>
<reference evidence="3 4" key="1">
    <citation type="journal article" date="2016" name="Nat. Commun.">
        <title>Thousands of microbial genomes shed light on interconnected biogeochemical processes in an aquifer system.</title>
        <authorList>
            <person name="Anantharaman K."/>
            <person name="Brown C.T."/>
            <person name="Hug L.A."/>
            <person name="Sharon I."/>
            <person name="Castelle C.J."/>
            <person name="Probst A.J."/>
            <person name="Thomas B.C."/>
            <person name="Singh A."/>
            <person name="Wilkins M.J."/>
            <person name="Karaoz U."/>
            <person name="Brodie E.L."/>
            <person name="Williams K.H."/>
            <person name="Hubbard S.S."/>
            <person name="Banfield J.F."/>
        </authorList>
    </citation>
    <scope>NUCLEOTIDE SEQUENCE [LARGE SCALE GENOMIC DNA]</scope>
</reference>
<sequence length="185" mass="21130">MINKFKYCPNCKANIKAYNRPALAAGRLIDCASCGFYFYLSPSPTNGLILENEKGEVLLVKRKYPPKKGYWDIPGGFVDFGETMEESLRREIKEELGTDITDIKYFTSTADRYLFKGIDYHTLCFVFLGKVVGKKNLSANDDINEIKFFSKNNIPVDKLAFSGLKEVFKKYLSSFQQSNRPPKTK</sequence>
<dbReference type="CDD" id="cd04681">
    <property type="entry name" value="NUDIX_Hydrolase"/>
    <property type="match status" value="1"/>
</dbReference>
<name>A0A1F7H288_9BACT</name>
<gene>
    <name evidence="3" type="ORF">A3C25_01185</name>
</gene>
<evidence type="ECO:0000313" key="4">
    <source>
        <dbReference type="Proteomes" id="UP000177913"/>
    </source>
</evidence>
<dbReference type="AlphaFoldDB" id="A0A1F7H288"/>
<dbReference type="InterPro" id="IPR015797">
    <property type="entry name" value="NUDIX_hydrolase-like_dom_sf"/>
</dbReference>
<accession>A0A1F7H288</accession>
<dbReference type="Gene3D" id="3.90.79.10">
    <property type="entry name" value="Nucleoside Triphosphate Pyrophosphohydrolase"/>
    <property type="match status" value="1"/>
</dbReference>
<dbReference type="PRINTS" id="PR00502">
    <property type="entry name" value="NUDIXFAMILY"/>
</dbReference>
<dbReference type="InterPro" id="IPR000086">
    <property type="entry name" value="NUDIX_hydrolase_dom"/>
</dbReference>
<dbReference type="InterPro" id="IPR020476">
    <property type="entry name" value="Nudix_hydrolase"/>
</dbReference>
<protein>
    <recommendedName>
        <fullName evidence="2">Nudix hydrolase domain-containing protein</fullName>
    </recommendedName>
</protein>
<dbReference type="Proteomes" id="UP000177913">
    <property type="component" value="Unassembled WGS sequence"/>
</dbReference>
<evidence type="ECO:0000256" key="1">
    <source>
        <dbReference type="ARBA" id="ARBA00022801"/>
    </source>
</evidence>
<organism evidence="3 4">
    <name type="scientific">Candidatus Roizmanbacteria bacterium RIFCSPHIGHO2_02_FULL_38_11</name>
    <dbReference type="NCBI Taxonomy" id="1802039"/>
    <lineage>
        <taxon>Bacteria</taxon>
        <taxon>Candidatus Roizmaniibacteriota</taxon>
    </lineage>
</organism>
<dbReference type="PANTHER" id="PTHR43736:SF1">
    <property type="entry name" value="DIHYDRONEOPTERIN TRIPHOSPHATE DIPHOSPHATASE"/>
    <property type="match status" value="1"/>
</dbReference>
<evidence type="ECO:0000259" key="2">
    <source>
        <dbReference type="PROSITE" id="PS51462"/>
    </source>
</evidence>
<dbReference type="Pfam" id="PF00293">
    <property type="entry name" value="NUDIX"/>
    <property type="match status" value="1"/>
</dbReference>